<dbReference type="Proteomes" id="UP001179361">
    <property type="component" value="Unassembled WGS sequence"/>
</dbReference>
<accession>A0ABS8QAY5</accession>
<protein>
    <submittedName>
        <fullName evidence="1">Uncharacterized protein</fullName>
    </submittedName>
</protein>
<name>A0ABS8QAY5_9BURK</name>
<evidence type="ECO:0000313" key="2">
    <source>
        <dbReference type="Proteomes" id="UP001179361"/>
    </source>
</evidence>
<evidence type="ECO:0000313" key="1">
    <source>
        <dbReference type="EMBL" id="MCD2518921.1"/>
    </source>
</evidence>
<comment type="caution">
    <text evidence="1">The sequence shown here is derived from an EMBL/GenBank/DDBJ whole genome shotgun (WGS) entry which is preliminary data.</text>
</comment>
<dbReference type="RefSeq" id="WP_231060191.1">
    <property type="nucleotide sequence ID" value="NZ_JAJNOC010000009.1"/>
</dbReference>
<dbReference type="EMBL" id="JAJNOC010000009">
    <property type="protein sequence ID" value="MCD2518921.1"/>
    <property type="molecule type" value="Genomic_DNA"/>
</dbReference>
<keyword evidence="2" id="KW-1185">Reference proteome</keyword>
<gene>
    <name evidence="1" type="ORF">LQ564_21715</name>
</gene>
<proteinExistence type="predicted"/>
<organism evidence="1 2">
    <name type="scientific">Massilia phyllostachyos</name>
    <dbReference type="NCBI Taxonomy" id="2898585"/>
    <lineage>
        <taxon>Bacteria</taxon>
        <taxon>Pseudomonadati</taxon>
        <taxon>Pseudomonadota</taxon>
        <taxon>Betaproteobacteria</taxon>
        <taxon>Burkholderiales</taxon>
        <taxon>Oxalobacteraceae</taxon>
        <taxon>Telluria group</taxon>
        <taxon>Massilia</taxon>
    </lineage>
</organism>
<sequence>MARMVEIGLAHIRDANDLTVKEFTGIVTEIKKSVARHSEYGPGAYYEFIKDFV</sequence>
<reference evidence="1" key="1">
    <citation type="submission" date="2021-11" db="EMBL/GenBank/DDBJ databases">
        <title>The complete genome of Massilia sp sp. G4R7.</title>
        <authorList>
            <person name="Liu L."/>
            <person name="Yue J."/>
            <person name="Yuan J."/>
            <person name="Yang F."/>
            <person name="Li L."/>
        </authorList>
    </citation>
    <scope>NUCLEOTIDE SEQUENCE</scope>
    <source>
        <strain evidence="1">G4R7</strain>
    </source>
</reference>